<protein>
    <submittedName>
        <fullName evidence="3">Metalloregulator ArsR/SmtB family transcription factor</fullName>
    </submittedName>
</protein>
<dbReference type="Pfam" id="PF12840">
    <property type="entry name" value="HTH_20"/>
    <property type="match status" value="1"/>
</dbReference>
<dbReference type="CDD" id="cd00090">
    <property type="entry name" value="HTH_ARSR"/>
    <property type="match status" value="1"/>
</dbReference>
<dbReference type="CDD" id="cd08893">
    <property type="entry name" value="SRPBCC_CalC_Aha1-like_GntR-HTH"/>
    <property type="match status" value="1"/>
</dbReference>
<evidence type="ECO:0000313" key="4">
    <source>
        <dbReference type="Proteomes" id="UP001156389"/>
    </source>
</evidence>
<name>A0ABT2K2R4_9ACTN</name>
<dbReference type="PROSITE" id="PS50987">
    <property type="entry name" value="HTH_ARSR_2"/>
    <property type="match status" value="1"/>
</dbReference>
<evidence type="ECO:0000256" key="1">
    <source>
        <dbReference type="ARBA" id="ARBA00006817"/>
    </source>
</evidence>
<dbReference type="InterPro" id="IPR013538">
    <property type="entry name" value="ASHA1/2-like_C"/>
</dbReference>
<dbReference type="InterPro" id="IPR023393">
    <property type="entry name" value="START-like_dom_sf"/>
</dbReference>
<comment type="similarity">
    <text evidence="1">Belongs to the AHA1 family.</text>
</comment>
<dbReference type="SUPFAM" id="SSF55961">
    <property type="entry name" value="Bet v1-like"/>
    <property type="match status" value="1"/>
</dbReference>
<evidence type="ECO:0000313" key="3">
    <source>
        <dbReference type="EMBL" id="MCT2594452.1"/>
    </source>
</evidence>
<gene>
    <name evidence="3" type="ORF">LHJ74_31865</name>
</gene>
<organism evidence="3 4">
    <name type="scientific">Streptomyces gossypii</name>
    <dbReference type="NCBI Taxonomy" id="2883101"/>
    <lineage>
        <taxon>Bacteria</taxon>
        <taxon>Bacillati</taxon>
        <taxon>Actinomycetota</taxon>
        <taxon>Actinomycetes</taxon>
        <taxon>Kitasatosporales</taxon>
        <taxon>Streptomycetaceae</taxon>
        <taxon>Streptomyces</taxon>
    </lineage>
</organism>
<dbReference type="InterPro" id="IPR036390">
    <property type="entry name" value="WH_DNA-bd_sf"/>
</dbReference>
<dbReference type="Gene3D" id="1.10.10.10">
    <property type="entry name" value="Winged helix-like DNA-binding domain superfamily/Winged helix DNA-binding domain"/>
    <property type="match status" value="1"/>
</dbReference>
<dbReference type="PANTHER" id="PTHR38600">
    <property type="entry name" value="TRANSCRIPTIONAL REGULATORY PROTEIN"/>
    <property type="match status" value="1"/>
</dbReference>
<dbReference type="PANTHER" id="PTHR38600:SF1">
    <property type="entry name" value="TRANSCRIPTIONAL REGULATORY PROTEIN"/>
    <property type="match status" value="1"/>
</dbReference>
<dbReference type="InterPro" id="IPR036388">
    <property type="entry name" value="WH-like_DNA-bd_sf"/>
</dbReference>
<dbReference type="PRINTS" id="PR00778">
    <property type="entry name" value="HTHARSR"/>
</dbReference>
<evidence type="ECO:0000259" key="2">
    <source>
        <dbReference type="PROSITE" id="PS50987"/>
    </source>
</evidence>
<keyword evidence="4" id="KW-1185">Reference proteome</keyword>
<dbReference type="NCBIfam" id="NF033788">
    <property type="entry name" value="HTH_metalloreg"/>
    <property type="match status" value="1"/>
</dbReference>
<dbReference type="RefSeq" id="WP_260221790.1">
    <property type="nucleotide sequence ID" value="NZ_JAJAGO010000021.1"/>
</dbReference>
<dbReference type="InterPro" id="IPR011991">
    <property type="entry name" value="ArsR-like_HTH"/>
</dbReference>
<dbReference type="Pfam" id="PF08327">
    <property type="entry name" value="AHSA1"/>
    <property type="match status" value="1"/>
</dbReference>
<dbReference type="EMBL" id="JAJAGO010000021">
    <property type="protein sequence ID" value="MCT2594452.1"/>
    <property type="molecule type" value="Genomic_DNA"/>
</dbReference>
<comment type="caution">
    <text evidence="3">The sequence shown here is derived from an EMBL/GenBank/DDBJ whole genome shotgun (WGS) entry which is preliminary data.</text>
</comment>
<dbReference type="InterPro" id="IPR001845">
    <property type="entry name" value="HTH_ArsR_DNA-bd_dom"/>
</dbReference>
<feature type="domain" description="HTH arsR-type" evidence="2">
    <location>
        <begin position="1"/>
        <end position="88"/>
    </location>
</feature>
<dbReference type="SUPFAM" id="SSF46785">
    <property type="entry name" value="Winged helix' DNA-binding domain"/>
    <property type="match status" value="1"/>
</dbReference>
<reference evidence="3 4" key="1">
    <citation type="submission" date="2021-10" db="EMBL/GenBank/DDBJ databases">
        <title>Streptomyces gossypii sp. nov., isolated from soil collected from cotton field.</title>
        <authorList>
            <person name="Ge X."/>
            <person name="Chen X."/>
            <person name="Liu W."/>
        </authorList>
    </citation>
    <scope>NUCLEOTIDE SEQUENCE [LARGE SCALE GENOMIC DNA]</scope>
    <source>
        <strain evidence="3 4">N2-109</strain>
    </source>
</reference>
<accession>A0ABT2K2R4</accession>
<dbReference type="Gene3D" id="3.30.530.20">
    <property type="match status" value="1"/>
</dbReference>
<dbReference type="Proteomes" id="UP001156389">
    <property type="component" value="Unassembled WGS sequence"/>
</dbReference>
<sequence length="267" mass="29892">MDAVFKALGDASRRRLLDRLNARNGQSLRELCEGLEMSRQAVSKHLAVLAGANLVSSVRHGRRKLHYLNPVPLHEIADRWIGQYERGRLDALAALKHSLEGTTMSKPEFVYVTYIQTTAAKLYQALTDPGFTRIYFGDTGPESTWEVGTPVRWKSDPAGEFEELGQRVLEAEPGKRLSYTWHTLQPMHQEMFGLTDEEFAEARKERSRVTFDIEEAEVPELGVKLTLTHDGFDSADSKMLEGVSGGWVMILSSLKTMLEGGKPLSGQ</sequence>
<dbReference type="SMART" id="SM00418">
    <property type="entry name" value="HTH_ARSR"/>
    <property type="match status" value="1"/>
</dbReference>
<proteinExistence type="inferred from homology"/>